<feature type="region of interest" description="Disordered" evidence="1">
    <location>
        <begin position="344"/>
        <end position="368"/>
    </location>
</feature>
<dbReference type="EMBL" id="MCFE01000384">
    <property type="protein sequence ID" value="ORX90357.1"/>
    <property type="molecule type" value="Genomic_DNA"/>
</dbReference>
<dbReference type="Proteomes" id="UP000193498">
    <property type="component" value="Unassembled WGS sequence"/>
</dbReference>
<dbReference type="InterPro" id="IPR058345">
    <property type="entry name" value="DUF8032"/>
</dbReference>
<dbReference type="STRING" id="1314790.A0A1Y1XX89"/>
<feature type="compositionally biased region" description="Polar residues" evidence="1">
    <location>
        <begin position="353"/>
        <end position="365"/>
    </location>
</feature>
<proteinExistence type="predicted"/>
<dbReference type="InParanoid" id="A0A1Y1XX89"/>
<feature type="region of interest" description="Disordered" evidence="1">
    <location>
        <begin position="209"/>
        <end position="252"/>
    </location>
</feature>
<name>A0A1Y1XX89_9FUNG</name>
<dbReference type="AlphaFoldDB" id="A0A1Y1XX89"/>
<accession>A0A1Y1XX89</accession>
<comment type="caution">
    <text evidence="3">The sequence shown here is derived from an EMBL/GenBank/DDBJ whole genome shotgun (WGS) entry which is preliminary data.</text>
</comment>
<dbReference type="PANTHER" id="PTHR22949">
    <property type="entry name" value="WHITE COLLAR 2 PROTEIN WC2"/>
    <property type="match status" value="1"/>
</dbReference>
<evidence type="ECO:0000256" key="1">
    <source>
        <dbReference type="SAM" id="MobiDB-lite"/>
    </source>
</evidence>
<sequence>MDDLLQQKPQLIQPRPTFHNITLAQLLDPSFSSDQILEELTTDQLLSIEKTVGKARKNRESLYRNSGGRVCKLREKPELKICPPLDGFSTKKQINNTSLYEPSTFFRDEVEWLCFWYAHKKRMQRHEIRIDVDSVHIEALEPQFKIDNCVYPRAFCSKEEYHGNRWHYETECNELGWRLSFLNQELLGGKRGLIQRAVDSFRNRHPSLRSRRVARQEKLNNGTLRKRKPRASISSSESTTSSDSPLHTPNSDTLVYRDHMGALWPVHVNIDDVDVADIDDSFKQRNSVFMRGLVKPDYPHVAQQMSCNEIAWKLAWLNPQHLDNQKLNLQRIVDIYRSKYAPQLPPRPLRHAQPSQNPNISSISELSPAPIRSIPPTLKMIPDNPGPFFPATPTGILEDSLSISLPGDSSTEFLADQFWQQLLKPSM</sequence>
<evidence type="ECO:0000313" key="4">
    <source>
        <dbReference type="Proteomes" id="UP000193498"/>
    </source>
</evidence>
<dbReference type="OrthoDB" id="5599902at2759"/>
<keyword evidence="4" id="KW-1185">Reference proteome</keyword>
<gene>
    <name evidence="3" type="ORF">K493DRAFT_318022</name>
</gene>
<dbReference type="PANTHER" id="PTHR22949:SF0">
    <property type="entry name" value="RE27538P"/>
    <property type="match status" value="1"/>
</dbReference>
<feature type="domain" description="DUF8032" evidence="2">
    <location>
        <begin position="258"/>
        <end position="339"/>
    </location>
</feature>
<dbReference type="Pfam" id="PF26087">
    <property type="entry name" value="DUF8032"/>
    <property type="match status" value="2"/>
</dbReference>
<feature type="domain" description="DUF8032" evidence="2">
    <location>
        <begin position="111"/>
        <end position="204"/>
    </location>
</feature>
<organism evidence="3 4">
    <name type="scientific">Basidiobolus meristosporus CBS 931.73</name>
    <dbReference type="NCBI Taxonomy" id="1314790"/>
    <lineage>
        <taxon>Eukaryota</taxon>
        <taxon>Fungi</taxon>
        <taxon>Fungi incertae sedis</taxon>
        <taxon>Zoopagomycota</taxon>
        <taxon>Entomophthoromycotina</taxon>
        <taxon>Basidiobolomycetes</taxon>
        <taxon>Basidiobolales</taxon>
        <taxon>Basidiobolaceae</taxon>
        <taxon>Basidiobolus</taxon>
    </lineage>
</organism>
<feature type="compositionally biased region" description="Low complexity" evidence="1">
    <location>
        <begin position="232"/>
        <end position="244"/>
    </location>
</feature>
<protein>
    <recommendedName>
        <fullName evidence="2">DUF8032 domain-containing protein</fullName>
    </recommendedName>
</protein>
<reference evidence="3 4" key="1">
    <citation type="submission" date="2016-07" db="EMBL/GenBank/DDBJ databases">
        <title>Pervasive Adenine N6-methylation of Active Genes in Fungi.</title>
        <authorList>
            <consortium name="DOE Joint Genome Institute"/>
            <person name="Mondo S.J."/>
            <person name="Dannebaum R.O."/>
            <person name="Kuo R.C."/>
            <person name="Labutti K."/>
            <person name="Haridas S."/>
            <person name="Kuo A."/>
            <person name="Salamov A."/>
            <person name="Ahrendt S.R."/>
            <person name="Lipzen A."/>
            <person name="Sullivan W."/>
            <person name="Andreopoulos W.B."/>
            <person name="Clum A."/>
            <person name="Lindquist E."/>
            <person name="Daum C."/>
            <person name="Ramamoorthy G.K."/>
            <person name="Gryganskyi A."/>
            <person name="Culley D."/>
            <person name="Magnuson J.K."/>
            <person name="James T.Y."/>
            <person name="O'Malley M.A."/>
            <person name="Stajich J.E."/>
            <person name="Spatafora J.W."/>
            <person name="Visel A."/>
            <person name="Grigoriev I.V."/>
        </authorList>
    </citation>
    <scope>NUCLEOTIDE SEQUENCE [LARGE SCALE GENOMIC DNA]</scope>
    <source>
        <strain evidence="3 4">CBS 931.73</strain>
    </source>
</reference>
<evidence type="ECO:0000259" key="2">
    <source>
        <dbReference type="Pfam" id="PF26087"/>
    </source>
</evidence>
<evidence type="ECO:0000313" key="3">
    <source>
        <dbReference type="EMBL" id="ORX90357.1"/>
    </source>
</evidence>